<dbReference type="Gene3D" id="3.30.450.40">
    <property type="match status" value="1"/>
</dbReference>
<dbReference type="PANTHER" id="PTHR43156:SF2">
    <property type="entry name" value="STAGE II SPORULATION PROTEIN E"/>
    <property type="match status" value="1"/>
</dbReference>
<dbReference type="Pfam" id="PF08448">
    <property type="entry name" value="PAS_4"/>
    <property type="match status" value="1"/>
</dbReference>
<accession>A0ABU7FFY1</accession>
<dbReference type="InterPro" id="IPR036890">
    <property type="entry name" value="HATPase_C_sf"/>
</dbReference>
<dbReference type="NCBIfam" id="TIGR00229">
    <property type="entry name" value="sensory_box"/>
    <property type="match status" value="1"/>
</dbReference>
<dbReference type="Proteomes" id="UP001333996">
    <property type="component" value="Unassembled WGS sequence"/>
</dbReference>
<dbReference type="InterPro" id="IPR000014">
    <property type="entry name" value="PAS"/>
</dbReference>
<dbReference type="SMART" id="SM00091">
    <property type="entry name" value="PAS"/>
    <property type="match status" value="2"/>
</dbReference>
<keyword evidence="1" id="KW-0378">Hydrolase</keyword>
<name>A0ABU7FFY1_9ACTN</name>
<dbReference type="CDD" id="cd00130">
    <property type="entry name" value="PAS"/>
    <property type="match status" value="2"/>
</dbReference>
<evidence type="ECO:0000313" key="3">
    <source>
        <dbReference type="EMBL" id="MED7823047.1"/>
    </source>
</evidence>
<dbReference type="PANTHER" id="PTHR43156">
    <property type="entry name" value="STAGE II SPORULATION PROTEIN E-RELATED"/>
    <property type="match status" value="1"/>
</dbReference>
<comment type="caution">
    <text evidence="3">The sequence shown here is derived from an EMBL/GenBank/DDBJ whole genome shotgun (WGS) entry which is preliminary data.</text>
</comment>
<proteinExistence type="predicted"/>
<organism evidence="3 4">
    <name type="scientific">Streptomyces chiangmaiensis</name>
    <dbReference type="NCBI Taxonomy" id="766497"/>
    <lineage>
        <taxon>Bacteria</taxon>
        <taxon>Bacillati</taxon>
        <taxon>Actinomycetota</taxon>
        <taxon>Actinomycetes</taxon>
        <taxon>Kitasatosporales</taxon>
        <taxon>Streptomycetaceae</taxon>
        <taxon>Streptomyces</taxon>
    </lineage>
</organism>
<sequence length="820" mass="88835">MTDILQGSLCGRLGSQEAPDAAIAMIDADGTVVGWTSTAQRLVGYRAEEVVGRPVSTVLSVSRHMLRDWSSTEQCLARGGWSGTATVRHRDGRALKTTLRISLLWGQDGEIHWLVSGTDIAALSSASTTGAVRDSLLTRTPIGIVVRDPDLLCAWVNDAMEHQDGIPRDERLGRRLATSLRGIEAETLEAVMQQVLKSGTTTVHECRTWPPTDPRREHAFAVSYFCLHDADGRIMGVCCMSVDVTGSQRARERLAILSEAITRIGNSLDVMQIGQELADIAVPLLADYVNVDLAESIQFGEAPFARIGPMDDRRPALRRAGMASIHPGTPESPWARGELVAVPPNSPFTKVLSSGCSYLEPVLNGSAGTWFDHDPDRARSMRENGMHSLMVVPIRTQHAFLGTAVFIRTEEPMPFQEDDLLLAEELVSRTALSLDNARQYARERSAALTLQRSLLPPRLMESTAIETASRYLPADVDNGVGGDWFDVIPLSGARTALVVGDVVGHGINAAATMGRLRTAVHTLADLDLPPDELLTHLDDTVRRLAEEDADSQDPTRVTGATCLYAVYDPVSRQCTMARAGHPPPAIIDPDGEVTFPDMPSGTPLGVGLGVPFEAVELELAEGSRLALYTDGLLENPQHDVGLGMKDLGGALAHPSRSLDDLCSSVIETLPTQSLCDDVTLLLARTHALSPCQTTCWELPSDPAVVHHARTLVTRRLTQWGLERLEASTELIISELVTNAVRHATGPIHLRLIRHQVLTCEVSDTSDTLPRLRHACTNDEGGRGLYIVAQLCRRHGARYLTSGGKTVWAEQDLELGTGTAA</sequence>
<dbReference type="SUPFAM" id="SSF55781">
    <property type="entry name" value="GAF domain-like"/>
    <property type="match status" value="1"/>
</dbReference>
<evidence type="ECO:0000259" key="2">
    <source>
        <dbReference type="PROSITE" id="PS50112"/>
    </source>
</evidence>
<dbReference type="Pfam" id="PF00989">
    <property type="entry name" value="PAS"/>
    <property type="match status" value="1"/>
</dbReference>
<dbReference type="InterPro" id="IPR035965">
    <property type="entry name" value="PAS-like_dom_sf"/>
</dbReference>
<dbReference type="PROSITE" id="PS50112">
    <property type="entry name" value="PAS"/>
    <property type="match status" value="1"/>
</dbReference>
<reference evidence="3" key="1">
    <citation type="submission" date="2024-01" db="EMBL/GenBank/DDBJ databases">
        <title>First draft genome sequence data of TA4-1, the type strain of Gram-positive actinobacterium Streptomyces chiangmaiensis.</title>
        <authorList>
            <person name="Yasawong M."/>
            <person name="Nantapong N."/>
        </authorList>
    </citation>
    <scope>NUCLEOTIDE SEQUENCE</scope>
    <source>
        <strain evidence="3">TA4-1</strain>
    </source>
</reference>
<keyword evidence="4" id="KW-1185">Reference proteome</keyword>
<dbReference type="Pfam" id="PF01590">
    <property type="entry name" value="GAF"/>
    <property type="match status" value="1"/>
</dbReference>
<dbReference type="InterPro" id="IPR003018">
    <property type="entry name" value="GAF"/>
</dbReference>
<dbReference type="Gene3D" id="3.30.450.20">
    <property type="entry name" value="PAS domain"/>
    <property type="match status" value="2"/>
</dbReference>
<dbReference type="SMART" id="SM00331">
    <property type="entry name" value="PP2C_SIG"/>
    <property type="match status" value="1"/>
</dbReference>
<dbReference type="InterPro" id="IPR013767">
    <property type="entry name" value="PAS_fold"/>
</dbReference>
<gene>
    <name evidence="3" type="ORF">VXC91_13900</name>
</gene>
<dbReference type="InterPro" id="IPR003594">
    <property type="entry name" value="HATPase_dom"/>
</dbReference>
<evidence type="ECO:0000256" key="1">
    <source>
        <dbReference type="ARBA" id="ARBA00022801"/>
    </source>
</evidence>
<dbReference type="InterPro" id="IPR036457">
    <property type="entry name" value="PPM-type-like_dom_sf"/>
</dbReference>
<dbReference type="Pfam" id="PF13581">
    <property type="entry name" value="HATPase_c_2"/>
    <property type="match status" value="1"/>
</dbReference>
<dbReference type="SUPFAM" id="SSF81606">
    <property type="entry name" value="PP2C-like"/>
    <property type="match status" value="1"/>
</dbReference>
<dbReference type="InterPro" id="IPR001932">
    <property type="entry name" value="PPM-type_phosphatase-like_dom"/>
</dbReference>
<dbReference type="EMBL" id="JAYWVC010000035">
    <property type="protein sequence ID" value="MED7823047.1"/>
    <property type="molecule type" value="Genomic_DNA"/>
</dbReference>
<dbReference type="CDD" id="cd16936">
    <property type="entry name" value="HATPase_RsbW-like"/>
    <property type="match status" value="1"/>
</dbReference>
<evidence type="ECO:0000313" key="4">
    <source>
        <dbReference type="Proteomes" id="UP001333996"/>
    </source>
</evidence>
<protein>
    <submittedName>
        <fullName evidence="3">SpoIIE family protein phosphatase</fullName>
    </submittedName>
</protein>
<dbReference type="Gene3D" id="3.30.565.10">
    <property type="entry name" value="Histidine kinase-like ATPase, C-terminal domain"/>
    <property type="match status" value="1"/>
</dbReference>
<dbReference type="InterPro" id="IPR013656">
    <property type="entry name" value="PAS_4"/>
</dbReference>
<dbReference type="SMART" id="SM00065">
    <property type="entry name" value="GAF"/>
    <property type="match status" value="1"/>
</dbReference>
<dbReference type="Gene3D" id="3.60.40.10">
    <property type="entry name" value="PPM-type phosphatase domain"/>
    <property type="match status" value="1"/>
</dbReference>
<dbReference type="SUPFAM" id="SSF55785">
    <property type="entry name" value="PYP-like sensor domain (PAS domain)"/>
    <property type="match status" value="2"/>
</dbReference>
<dbReference type="SUPFAM" id="SSF55874">
    <property type="entry name" value="ATPase domain of HSP90 chaperone/DNA topoisomerase II/histidine kinase"/>
    <property type="match status" value="1"/>
</dbReference>
<dbReference type="InterPro" id="IPR052016">
    <property type="entry name" value="Bact_Sigma-Reg"/>
</dbReference>
<feature type="domain" description="PAS" evidence="2">
    <location>
        <begin position="17"/>
        <end position="53"/>
    </location>
</feature>
<dbReference type="Pfam" id="PF07228">
    <property type="entry name" value="SpoIIE"/>
    <property type="match status" value="1"/>
</dbReference>
<dbReference type="InterPro" id="IPR029016">
    <property type="entry name" value="GAF-like_dom_sf"/>
</dbReference>
<dbReference type="RefSeq" id="WP_329507472.1">
    <property type="nucleotide sequence ID" value="NZ_BAAAYZ010000236.1"/>
</dbReference>